<proteinExistence type="inferred from homology"/>
<dbReference type="Pfam" id="PF08447">
    <property type="entry name" value="PAS_3"/>
    <property type="match status" value="1"/>
</dbReference>
<dbReference type="SUPFAM" id="SSF58104">
    <property type="entry name" value="Methyl-accepting chemotaxis protein (MCP) signaling domain"/>
    <property type="match status" value="1"/>
</dbReference>
<evidence type="ECO:0000259" key="7">
    <source>
        <dbReference type="PROSITE" id="PS50885"/>
    </source>
</evidence>
<dbReference type="AlphaFoldDB" id="A0A318KSG3"/>
<keyword evidence="9" id="KW-1185">Reference proteome</keyword>
<protein>
    <submittedName>
        <fullName evidence="8">Methyl-accepting chemotaxis sensory transducer with Pas/Pac sensor</fullName>
    </submittedName>
</protein>
<keyword evidence="1 3" id="KW-0807">Transducer</keyword>
<evidence type="ECO:0000256" key="1">
    <source>
        <dbReference type="ARBA" id="ARBA00023224"/>
    </source>
</evidence>
<dbReference type="PROSITE" id="PS50112">
    <property type="entry name" value="PAS"/>
    <property type="match status" value="1"/>
</dbReference>
<reference evidence="8 9" key="1">
    <citation type="submission" date="2018-05" db="EMBL/GenBank/DDBJ databases">
        <title>Genomic Encyclopedia of Type Strains, Phase IV (KMG-IV): sequencing the most valuable type-strain genomes for metagenomic binning, comparative biology and taxonomic classification.</title>
        <authorList>
            <person name="Goeker M."/>
        </authorList>
    </citation>
    <scope>NUCLEOTIDE SEQUENCE [LARGE SCALE GENOMIC DNA]</scope>
    <source>
        <strain evidence="8 9">DSM 29661</strain>
    </source>
</reference>
<gene>
    <name evidence="8" type="ORF">DFR34_10328</name>
</gene>
<dbReference type="Gene3D" id="3.30.450.20">
    <property type="entry name" value="PAS domain"/>
    <property type="match status" value="1"/>
</dbReference>
<organism evidence="8 9">
    <name type="scientific">Rivihabitans pingtungensis</name>
    <dbReference type="NCBI Taxonomy" id="1054498"/>
    <lineage>
        <taxon>Bacteria</taxon>
        <taxon>Pseudomonadati</taxon>
        <taxon>Pseudomonadota</taxon>
        <taxon>Betaproteobacteria</taxon>
        <taxon>Neisseriales</taxon>
        <taxon>Aquaspirillaceae</taxon>
        <taxon>Rivihabitans</taxon>
    </lineage>
</organism>
<name>A0A318KSG3_9NEIS</name>
<dbReference type="EMBL" id="QJKI01000003">
    <property type="protein sequence ID" value="PXX80689.1"/>
    <property type="molecule type" value="Genomic_DNA"/>
</dbReference>
<dbReference type="SUPFAM" id="SSF55785">
    <property type="entry name" value="PYP-like sensor domain (PAS domain)"/>
    <property type="match status" value="1"/>
</dbReference>
<dbReference type="InterPro" id="IPR035965">
    <property type="entry name" value="PAS-like_dom_sf"/>
</dbReference>
<dbReference type="PANTHER" id="PTHR32089:SF112">
    <property type="entry name" value="LYSOZYME-LIKE PROTEIN-RELATED"/>
    <property type="match status" value="1"/>
</dbReference>
<dbReference type="CDD" id="cd11386">
    <property type="entry name" value="MCP_signal"/>
    <property type="match status" value="1"/>
</dbReference>
<evidence type="ECO:0000313" key="8">
    <source>
        <dbReference type="EMBL" id="PXX80689.1"/>
    </source>
</evidence>
<dbReference type="InterPro" id="IPR013655">
    <property type="entry name" value="PAS_fold_3"/>
</dbReference>
<evidence type="ECO:0000313" key="9">
    <source>
        <dbReference type="Proteomes" id="UP000247555"/>
    </source>
</evidence>
<dbReference type="Pfam" id="PF00015">
    <property type="entry name" value="MCPsignal"/>
    <property type="match status" value="1"/>
</dbReference>
<accession>A0A318KSG3</accession>
<dbReference type="GO" id="GO:0007165">
    <property type="term" value="P:signal transduction"/>
    <property type="evidence" value="ECO:0007669"/>
    <property type="project" value="UniProtKB-KW"/>
</dbReference>
<dbReference type="PANTHER" id="PTHR32089">
    <property type="entry name" value="METHYL-ACCEPTING CHEMOTAXIS PROTEIN MCPB"/>
    <property type="match status" value="1"/>
</dbReference>
<dbReference type="OrthoDB" id="9806477at2"/>
<comment type="similarity">
    <text evidence="2">Belongs to the methyl-accepting chemotaxis (MCP) protein family.</text>
</comment>
<evidence type="ECO:0000256" key="2">
    <source>
        <dbReference type="ARBA" id="ARBA00029447"/>
    </source>
</evidence>
<dbReference type="CDD" id="cd00130">
    <property type="entry name" value="PAS"/>
    <property type="match status" value="1"/>
</dbReference>
<evidence type="ECO:0000256" key="3">
    <source>
        <dbReference type="PROSITE-ProRule" id="PRU00284"/>
    </source>
</evidence>
<dbReference type="InterPro" id="IPR000014">
    <property type="entry name" value="PAS"/>
</dbReference>
<dbReference type="SMART" id="SM00283">
    <property type="entry name" value="MA"/>
    <property type="match status" value="1"/>
</dbReference>
<feature type="coiled-coil region" evidence="4">
    <location>
        <begin position="431"/>
        <end position="472"/>
    </location>
</feature>
<dbReference type="InterPro" id="IPR004089">
    <property type="entry name" value="MCPsignal_dom"/>
</dbReference>
<evidence type="ECO:0000256" key="4">
    <source>
        <dbReference type="SAM" id="Coils"/>
    </source>
</evidence>
<dbReference type="GO" id="GO:0016020">
    <property type="term" value="C:membrane"/>
    <property type="evidence" value="ECO:0007669"/>
    <property type="project" value="InterPro"/>
</dbReference>
<dbReference type="NCBIfam" id="TIGR00229">
    <property type="entry name" value="sensory_box"/>
    <property type="match status" value="1"/>
</dbReference>
<dbReference type="Gene3D" id="1.10.287.950">
    <property type="entry name" value="Methyl-accepting chemotaxis protein"/>
    <property type="match status" value="1"/>
</dbReference>
<dbReference type="SMART" id="SM00091">
    <property type="entry name" value="PAS"/>
    <property type="match status" value="1"/>
</dbReference>
<keyword evidence="4" id="KW-0175">Coiled coil</keyword>
<sequence length="544" mass="58957">MKVNLPVTQNEVFLDPARPIVTKTDLKGQITYANRAFIDISGFTENELIGVSHNIVRHPDMPPEAFADLWATLKAGRPWSGLVKNRNKAGDFYWVEAYVSPITENGETIGYMSVRNAPKREDVAAAEALYRDVRDKRRTLPATPKGPGRYSLPLSKKLRSAYWGAACLMLLIALLPDSQSTLRWVLAGAGATFGLVMGWTLPQSFRVSIRALRRGLMRISEGNFTQPVRVRKQTAGSLGEALVSVESTRISLRALMADVLAAAGDTQTHAQNLRQRMAAQAARSHEQAQGVQQVAQTMETISQAAASISNSAEQARDGANLIREAVLDGCQRIDCGRAASTRAMDVVERSRVTMQALSQEMNNIGCMTAMIREIADQTNLLALNAAIEAARAGEQGRGFAVVADEVRKLAERSSQSTEEINAAVAKIGEVVEQATRNMDETVEEVQRGAAEIESASDNLAQLIMAADEASTQAEQLAGVSQQQSQATHQIAATLQQVSVATEEHMQATDALSEASAQLAQTASDLEKLVGHFSRWHTPAADHDD</sequence>
<dbReference type="PROSITE" id="PS50111">
    <property type="entry name" value="CHEMOTAXIS_TRANSDUC_2"/>
    <property type="match status" value="1"/>
</dbReference>
<dbReference type="InterPro" id="IPR003660">
    <property type="entry name" value="HAMP_dom"/>
</dbReference>
<feature type="domain" description="Methyl-accepting transducer" evidence="5">
    <location>
        <begin position="262"/>
        <end position="498"/>
    </location>
</feature>
<feature type="domain" description="HAMP" evidence="7">
    <location>
        <begin position="203"/>
        <end position="257"/>
    </location>
</feature>
<feature type="domain" description="PAS" evidence="6">
    <location>
        <begin position="14"/>
        <end position="60"/>
    </location>
</feature>
<evidence type="ECO:0000259" key="6">
    <source>
        <dbReference type="PROSITE" id="PS50112"/>
    </source>
</evidence>
<dbReference type="RefSeq" id="WP_146215042.1">
    <property type="nucleotide sequence ID" value="NZ_QJKI01000003.1"/>
</dbReference>
<dbReference type="Proteomes" id="UP000247555">
    <property type="component" value="Unassembled WGS sequence"/>
</dbReference>
<dbReference type="PROSITE" id="PS50885">
    <property type="entry name" value="HAMP"/>
    <property type="match status" value="1"/>
</dbReference>
<evidence type="ECO:0000259" key="5">
    <source>
        <dbReference type="PROSITE" id="PS50111"/>
    </source>
</evidence>
<comment type="caution">
    <text evidence="8">The sequence shown here is derived from an EMBL/GenBank/DDBJ whole genome shotgun (WGS) entry which is preliminary data.</text>
</comment>